<protein>
    <submittedName>
        <fullName evidence="1">Uncharacterized protein</fullName>
    </submittedName>
</protein>
<reference evidence="1 2" key="1">
    <citation type="submission" date="2017-03" db="EMBL/GenBank/DDBJ databases">
        <title>Genome sequence of Sphingomonas mucosissima DSM 17494.</title>
        <authorList>
            <person name="Poehlein A."/>
            <person name="Wuebbeler J.H."/>
            <person name="Steinbuechel A."/>
            <person name="Daniel R."/>
        </authorList>
    </citation>
    <scope>NUCLEOTIDE SEQUENCE [LARGE SCALE GENOMIC DNA]</scope>
    <source>
        <strain evidence="1 2">DSM 17494</strain>
    </source>
</reference>
<dbReference type="Proteomes" id="UP000197783">
    <property type="component" value="Unassembled WGS sequence"/>
</dbReference>
<gene>
    <name evidence="1" type="ORF">SPMU_10340</name>
</gene>
<evidence type="ECO:0000313" key="2">
    <source>
        <dbReference type="Proteomes" id="UP000197783"/>
    </source>
</evidence>
<accession>A0A245ZSH9</accession>
<organism evidence="1 2">
    <name type="scientific">Sphingomonas mucosissima</name>
    <dbReference type="NCBI Taxonomy" id="370959"/>
    <lineage>
        <taxon>Bacteria</taxon>
        <taxon>Pseudomonadati</taxon>
        <taxon>Pseudomonadota</taxon>
        <taxon>Alphaproteobacteria</taxon>
        <taxon>Sphingomonadales</taxon>
        <taxon>Sphingomonadaceae</taxon>
        <taxon>Sphingomonas</taxon>
    </lineage>
</organism>
<evidence type="ECO:0000313" key="1">
    <source>
        <dbReference type="EMBL" id="OWK32694.1"/>
    </source>
</evidence>
<keyword evidence="2" id="KW-1185">Reference proteome</keyword>
<proteinExistence type="predicted"/>
<dbReference type="EMBL" id="NBBJ01000001">
    <property type="protein sequence ID" value="OWK32694.1"/>
    <property type="molecule type" value="Genomic_DNA"/>
</dbReference>
<name>A0A245ZSH9_9SPHN</name>
<sequence>MMAVVSFAVFAGAFAISVYTLSITITPRLDRILGALRKQTPEERQPLAALVRAEQRIAVRRWAAQARPAPGYRTRVAA</sequence>
<comment type="caution">
    <text evidence="1">The sequence shown here is derived from an EMBL/GenBank/DDBJ whole genome shotgun (WGS) entry which is preliminary data.</text>
</comment>
<dbReference type="AlphaFoldDB" id="A0A245ZSH9"/>